<keyword evidence="6" id="KW-0350">Heme biosynthesis</keyword>
<dbReference type="PANTHER" id="PTHR10755:SF0">
    <property type="entry name" value="OXYGEN-DEPENDENT COPROPORPHYRINOGEN-III OXIDASE, MITOCHONDRIAL"/>
    <property type="match status" value="1"/>
</dbReference>
<accession>A0A5J4YN85</accession>
<dbReference type="Pfam" id="PF01218">
    <property type="entry name" value="Coprogen_oxidas"/>
    <property type="match status" value="1"/>
</dbReference>
<dbReference type="Gene3D" id="3.40.1500.10">
    <property type="entry name" value="Coproporphyrinogen III oxidase, aerobic"/>
    <property type="match status" value="1"/>
</dbReference>
<dbReference type="SUPFAM" id="SSF102886">
    <property type="entry name" value="Coproporphyrinogen III oxidase"/>
    <property type="match status" value="1"/>
</dbReference>
<dbReference type="Gene3D" id="3.40.50.150">
    <property type="entry name" value="Vaccinia Virus protein VP39"/>
    <property type="match status" value="1"/>
</dbReference>
<comment type="similarity">
    <text evidence="2">Belongs to the aerobic coproporphyrinogen-III oxidase family.</text>
</comment>
<evidence type="ECO:0000256" key="7">
    <source>
        <dbReference type="ARBA" id="ARBA00023244"/>
    </source>
</evidence>
<evidence type="ECO:0000313" key="9">
    <source>
        <dbReference type="Proteomes" id="UP000324585"/>
    </source>
</evidence>
<dbReference type="GO" id="GO:0006782">
    <property type="term" value="P:protoporphyrinogen IX biosynthetic process"/>
    <property type="evidence" value="ECO:0007669"/>
    <property type="project" value="UniProtKB-UniPathway"/>
</dbReference>
<dbReference type="PANTHER" id="PTHR10755">
    <property type="entry name" value="COPROPORPHYRINOGEN III OXIDASE, MITOCHONDRIAL"/>
    <property type="match status" value="1"/>
</dbReference>
<dbReference type="GO" id="GO:0032259">
    <property type="term" value="P:methylation"/>
    <property type="evidence" value="ECO:0007669"/>
    <property type="project" value="InterPro"/>
</dbReference>
<dbReference type="EMBL" id="VRMN01000008">
    <property type="protein sequence ID" value="KAA8492718.1"/>
    <property type="molecule type" value="Genomic_DNA"/>
</dbReference>
<organism evidence="8 9">
    <name type="scientific">Porphyridium purpureum</name>
    <name type="common">Red alga</name>
    <name type="synonym">Porphyridium cruentum</name>
    <dbReference type="NCBI Taxonomy" id="35688"/>
    <lineage>
        <taxon>Eukaryota</taxon>
        <taxon>Rhodophyta</taxon>
        <taxon>Bangiophyceae</taxon>
        <taxon>Porphyridiales</taxon>
        <taxon>Porphyridiaceae</taxon>
        <taxon>Porphyridium</taxon>
    </lineage>
</organism>
<keyword evidence="5" id="KW-0560">Oxidoreductase</keyword>
<evidence type="ECO:0000256" key="3">
    <source>
        <dbReference type="ARBA" id="ARBA00011738"/>
    </source>
</evidence>
<dbReference type="PROSITE" id="PS01021">
    <property type="entry name" value="COPROGEN_OXIDASE"/>
    <property type="match status" value="1"/>
</dbReference>
<name>A0A5J4YN85_PORPP</name>
<dbReference type="InterPro" id="IPR001260">
    <property type="entry name" value="Coprogen_oxidase_aer"/>
</dbReference>
<dbReference type="PROSITE" id="PS00092">
    <property type="entry name" value="N6_MTASE"/>
    <property type="match status" value="1"/>
</dbReference>
<dbReference type="InterPro" id="IPR018375">
    <property type="entry name" value="Coprogen_oxidase_CS"/>
</dbReference>
<dbReference type="PROSITE" id="PS51257">
    <property type="entry name" value="PROKAR_LIPOPROTEIN"/>
    <property type="match status" value="1"/>
</dbReference>
<evidence type="ECO:0000256" key="5">
    <source>
        <dbReference type="ARBA" id="ARBA00023002"/>
    </source>
</evidence>
<dbReference type="GO" id="GO:0004109">
    <property type="term" value="F:coproporphyrinogen oxidase activity"/>
    <property type="evidence" value="ECO:0007669"/>
    <property type="project" value="UniProtKB-EC"/>
</dbReference>
<dbReference type="EC" id="1.3.3.3" evidence="4"/>
<keyword evidence="9" id="KW-1185">Reference proteome</keyword>
<dbReference type="Proteomes" id="UP000324585">
    <property type="component" value="Unassembled WGS sequence"/>
</dbReference>
<protein>
    <recommendedName>
        <fullName evidence="4">coproporphyrinogen oxidase</fullName>
        <ecNumber evidence="4">1.3.3.3</ecNumber>
    </recommendedName>
</protein>
<evidence type="ECO:0000256" key="6">
    <source>
        <dbReference type="ARBA" id="ARBA00023133"/>
    </source>
</evidence>
<keyword evidence="7" id="KW-0627">Porphyrin biosynthesis</keyword>
<evidence type="ECO:0000256" key="1">
    <source>
        <dbReference type="ARBA" id="ARBA00005168"/>
    </source>
</evidence>
<comment type="pathway">
    <text evidence="1">Porphyrin-containing compound metabolism; protoporphyrin-IX biosynthesis; protoporphyrinogen-IX from coproporphyrinogen-III (O2 route): step 1/1.</text>
</comment>
<dbReference type="GO" id="GO:0003676">
    <property type="term" value="F:nucleic acid binding"/>
    <property type="evidence" value="ECO:0007669"/>
    <property type="project" value="InterPro"/>
</dbReference>
<dbReference type="NCBIfam" id="NF003727">
    <property type="entry name" value="PRK05330.1"/>
    <property type="match status" value="1"/>
</dbReference>
<dbReference type="AlphaFoldDB" id="A0A5J4YN85"/>
<dbReference type="InterPro" id="IPR036406">
    <property type="entry name" value="Coprogen_oxidase_aer_sf"/>
</dbReference>
<proteinExistence type="inferred from homology"/>
<evidence type="ECO:0000256" key="2">
    <source>
        <dbReference type="ARBA" id="ARBA00010644"/>
    </source>
</evidence>
<sequence length="722" mass="79908">MKTPVGFVGVSSGACVRPVVRSAQGPSQNGAVRVGVAAGRTCRKAAVRDLAMTMSSPASSAGKHADAQPDASKKSAAFFSNHTYLAPHEVPELLASGSEDAQSMRVRFERMIRTAQDEICAAIEKLDGKAKFRQDAWSRSGGGGGIARVLTDGAVFEKAGVNVSVVYGVMPPEAIKAATERGVARDAGFKEGEPVPYFACGISSVMHPRNPMAPTVHFNYRYFETDGGVWWFGGGTDLTPSYLFEDDIKHFHGTYKKVCDKHDPELFPKFKAWCDRYFTITHRGEMRGMGGIFFDDFNDRSPEQHLAFSTDACNAFLDAYVPIVQRRKDLEYSPKQKEWQQIRRGRYVEFNLVYDRGTIFGLKTGGRIESILMSLPETARWEYDHHPEEGSWEAKTLECMKNPVDWVLAACFSLPELERPAIYRFLLHHHGLVPKISFWRTFKAARPAIAMGDSVSYETAEFYPPSEDTDLLIDALRADLARLRATCRARPVGASVIVELGSGSGAVLHALACTQRTCGAPPDECRARLLDDELTQCRPLFFATDVNSAAMAKLREMQCRCQLTDVELVQADLLEFWAAPQSAVASAGAGSASCVSLERHVQLDVLVFNPPYVATDQQEFAHALEQRDIYASWAGGENGAQVILRFVQQIANVMADGGLVYLLMLDVNRPLQIAELMKANGFQGECIETRTTGIERLSVWRFTYSSVESNASHFTREILRSR</sequence>
<dbReference type="GO" id="GO:0005737">
    <property type="term" value="C:cytoplasm"/>
    <property type="evidence" value="ECO:0007669"/>
    <property type="project" value="TreeGrafter"/>
</dbReference>
<evidence type="ECO:0000256" key="4">
    <source>
        <dbReference type="ARBA" id="ARBA00012869"/>
    </source>
</evidence>
<evidence type="ECO:0000313" key="8">
    <source>
        <dbReference type="EMBL" id="KAA8492718.1"/>
    </source>
</evidence>
<dbReference type="SUPFAM" id="SSF53335">
    <property type="entry name" value="S-adenosyl-L-methionine-dependent methyltransferases"/>
    <property type="match status" value="1"/>
</dbReference>
<comment type="caution">
    <text evidence="8">The sequence shown here is derived from an EMBL/GenBank/DDBJ whole genome shotgun (WGS) entry which is preliminary data.</text>
</comment>
<comment type="subunit">
    <text evidence="3">Homodimer.</text>
</comment>
<dbReference type="PRINTS" id="PR00073">
    <property type="entry name" value="COPRGNOXDASE"/>
</dbReference>
<dbReference type="UniPathway" id="UPA00251">
    <property type="reaction ID" value="UER00322"/>
</dbReference>
<dbReference type="FunFam" id="3.40.1500.10:FF:000002">
    <property type="entry name" value="oxygen-dependent coproporphyrinogen-III oxidase, mitochondrial"/>
    <property type="match status" value="1"/>
</dbReference>
<dbReference type="InterPro" id="IPR029063">
    <property type="entry name" value="SAM-dependent_MTases_sf"/>
</dbReference>
<dbReference type="GO" id="GO:0008168">
    <property type="term" value="F:methyltransferase activity"/>
    <property type="evidence" value="ECO:0007669"/>
    <property type="project" value="InterPro"/>
</dbReference>
<dbReference type="InterPro" id="IPR002052">
    <property type="entry name" value="DNA_methylase_N6_adenine_CS"/>
</dbReference>
<gene>
    <name evidence="8" type="ORF">FVE85_8990</name>
</gene>
<dbReference type="OrthoDB" id="15318at2759"/>
<reference evidence="9" key="1">
    <citation type="journal article" date="2019" name="Nat. Commun.">
        <title>Expansion of phycobilisome linker gene families in mesophilic red algae.</title>
        <authorList>
            <person name="Lee J."/>
            <person name="Kim D."/>
            <person name="Bhattacharya D."/>
            <person name="Yoon H.S."/>
        </authorList>
    </citation>
    <scope>NUCLEOTIDE SEQUENCE [LARGE SCALE GENOMIC DNA]</scope>
    <source>
        <strain evidence="9">CCMP 1328</strain>
    </source>
</reference>